<dbReference type="NCBIfam" id="TIGR00109">
    <property type="entry name" value="hemH"/>
    <property type="match status" value="1"/>
</dbReference>
<name>A0A7W5D0Q9_9ACTN</name>
<feature type="binding site" evidence="7">
    <location>
        <position position="286"/>
    </location>
    <ligand>
        <name>Fe(2+)</name>
        <dbReference type="ChEBI" id="CHEBI:29033"/>
    </ligand>
</feature>
<proteinExistence type="inferred from homology"/>
<dbReference type="RefSeq" id="WP_123184548.1">
    <property type="nucleotide sequence ID" value="NZ_CANPEU010000001.1"/>
</dbReference>
<dbReference type="PANTHER" id="PTHR11108:SF1">
    <property type="entry name" value="FERROCHELATASE, MITOCHONDRIAL"/>
    <property type="match status" value="1"/>
</dbReference>
<evidence type="ECO:0000256" key="4">
    <source>
        <dbReference type="ARBA" id="ARBA00023239"/>
    </source>
</evidence>
<comment type="caution">
    <text evidence="9">The sequence shown here is derived from an EMBL/GenBank/DDBJ whole genome shotgun (WGS) entry which is preliminary data.</text>
</comment>
<dbReference type="GO" id="GO:0005737">
    <property type="term" value="C:cytoplasm"/>
    <property type="evidence" value="ECO:0007669"/>
    <property type="project" value="UniProtKB-SubCell"/>
</dbReference>
<accession>A0A7W5D0Q9</accession>
<dbReference type="PROSITE" id="PS00534">
    <property type="entry name" value="FERROCHELATASE"/>
    <property type="match status" value="1"/>
</dbReference>
<comment type="function">
    <text evidence="7 8">Involved in coproporphyrin-dependent heme b biosynthesis. Catalyzes the insertion of ferrous iron into coproporphyrin III to form Fe-coproporphyrin III.</text>
</comment>
<dbReference type="Pfam" id="PF00762">
    <property type="entry name" value="Ferrochelatase"/>
    <property type="match status" value="1"/>
</dbReference>
<dbReference type="GO" id="GO:0006783">
    <property type="term" value="P:heme biosynthetic process"/>
    <property type="evidence" value="ECO:0007669"/>
    <property type="project" value="UniProtKB-UniRule"/>
</dbReference>
<protein>
    <recommendedName>
        <fullName evidence="7">Coproporphyrin III ferrochelatase</fullName>
        <ecNumber evidence="7">4.99.1.9</ecNumber>
    </recommendedName>
</protein>
<evidence type="ECO:0000256" key="8">
    <source>
        <dbReference type="RuleBase" id="RU000607"/>
    </source>
</evidence>
<organism evidence="9 10">
    <name type="scientific">Parvibacter caecicola</name>
    <dbReference type="NCBI Taxonomy" id="747645"/>
    <lineage>
        <taxon>Bacteria</taxon>
        <taxon>Bacillati</taxon>
        <taxon>Actinomycetota</taxon>
        <taxon>Coriobacteriia</taxon>
        <taxon>Coriobacteriales</taxon>
        <taxon>Coriobacteriaceae</taxon>
        <taxon>Parvibacter</taxon>
    </lineage>
</organism>
<sequence length="358" mass="39583">MKKHAELEGRTAVVLANTGTPGKPTPRAVRKYLSQFLMDRRIRPMGLVPWSLILHLCILPKRGKASAQKYRSIWTPEGSPLVATQEKLARGLEAHFAAQGTPVTVRSAMSYGQPSLEAAIKQLKKAGAARIVVLPLYPQAAFSTTGSVTDKAERAFRKSHFKGETVVVSDYHNHPVYLKAMAAAIRNAGYNPASDDRLLFSFHSVPLNDLEAGDNYELQVGASSLGIANELGLDRRQWTIGYQCQFDKGRQWLKPFSRDTLKAWAENAGDARVFIACPNFAIDCLETIYDIQQQFVPEYTARKRDWELYGEAHDHDGEQPAYAPAATGEIVYVPCLNATKAHVKVLASVLEPHLGLGR</sequence>
<comment type="catalytic activity">
    <reaction evidence="6">
        <text>Fe-coproporphyrin III + 2 H(+) = coproporphyrin III + Fe(2+)</text>
        <dbReference type="Rhea" id="RHEA:49572"/>
        <dbReference type="ChEBI" id="CHEBI:15378"/>
        <dbReference type="ChEBI" id="CHEBI:29033"/>
        <dbReference type="ChEBI" id="CHEBI:68438"/>
        <dbReference type="ChEBI" id="CHEBI:131725"/>
        <dbReference type="EC" id="4.99.1.9"/>
    </reaction>
    <physiologicalReaction direction="right-to-left" evidence="6">
        <dbReference type="Rhea" id="RHEA:49574"/>
    </physiologicalReaction>
</comment>
<dbReference type="InterPro" id="IPR001015">
    <property type="entry name" value="Ferrochelatase"/>
</dbReference>
<dbReference type="Proteomes" id="UP000530850">
    <property type="component" value="Unassembled WGS sequence"/>
</dbReference>
<evidence type="ECO:0000256" key="7">
    <source>
        <dbReference type="HAMAP-Rule" id="MF_00323"/>
    </source>
</evidence>
<dbReference type="Gene3D" id="3.40.50.1400">
    <property type="match status" value="2"/>
</dbReference>
<dbReference type="CDD" id="cd03411">
    <property type="entry name" value="Ferrochelatase_N"/>
    <property type="match status" value="1"/>
</dbReference>
<dbReference type="AlphaFoldDB" id="A0A7W5D0Q9"/>
<keyword evidence="4 7" id="KW-0456">Lyase</keyword>
<dbReference type="CDD" id="cd00419">
    <property type="entry name" value="Ferrochelatase_C"/>
    <property type="match status" value="1"/>
</dbReference>
<comment type="similarity">
    <text evidence="7 8">Belongs to the ferrochelatase family.</text>
</comment>
<evidence type="ECO:0000256" key="3">
    <source>
        <dbReference type="ARBA" id="ARBA00023133"/>
    </source>
</evidence>
<gene>
    <name evidence="7" type="primary">cpfC</name>
    <name evidence="9" type="ORF">FHR31_000401</name>
</gene>
<evidence type="ECO:0000313" key="10">
    <source>
        <dbReference type="Proteomes" id="UP000530850"/>
    </source>
</evidence>
<comment type="subcellular location">
    <subcellularLocation>
        <location evidence="7 8">Cytoplasm</location>
    </subcellularLocation>
</comment>
<dbReference type="SUPFAM" id="SSF53800">
    <property type="entry name" value="Chelatase"/>
    <property type="match status" value="1"/>
</dbReference>
<dbReference type="InterPro" id="IPR019772">
    <property type="entry name" value="Ferrochelatase_AS"/>
</dbReference>
<keyword evidence="2 7" id="KW-0408">Iron</keyword>
<dbReference type="HAMAP" id="MF_00323">
    <property type="entry name" value="Ferrochelatase"/>
    <property type="match status" value="1"/>
</dbReference>
<dbReference type="InterPro" id="IPR033644">
    <property type="entry name" value="Ferrochelatase_C"/>
</dbReference>
<dbReference type="GeneID" id="93355850"/>
<dbReference type="EMBL" id="JACHYA010000001">
    <property type="protein sequence ID" value="MBB3170621.1"/>
    <property type="molecule type" value="Genomic_DNA"/>
</dbReference>
<evidence type="ECO:0000256" key="1">
    <source>
        <dbReference type="ARBA" id="ARBA00004744"/>
    </source>
</evidence>
<dbReference type="PANTHER" id="PTHR11108">
    <property type="entry name" value="FERROCHELATASE"/>
    <property type="match status" value="1"/>
</dbReference>
<evidence type="ECO:0000256" key="2">
    <source>
        <dbReference type="ARBA" id="ARBA00023004"/>
    </source>
</evidence>
<comment type="pathway">
    <text evidence="1 7 8">Porphyrin-containing compound metabolism; protoheme biosynthesis.</text>
</comment>
<dbReference type="GO" id="GO:0046872">
    <property type="term" value="F:metal ion binding"/>
    <property type="evidence" value="ECO:0007669"/>
    <property type="project" value="UniProtKB-UniRule"/>
</dbReference>
<keyword evidence="7" id="KW-0479">Metal-binding</keyword>
<evidence type="ECO:0000256" key="5">
    <source>
        <dbReference type="ARBA" id="ARBA00023244"/>
    </source>
</evidence>
<evidence type="ECO:0000256" key="6">
    <source>
        <dbReference type="ARBA" id="ARBA00024536"/>
    </source>
</evidence>
<dbReference type="UniPathway" id="UPA00252"/>
<dbReference type="GO" id="GO:0004325">
    <property type="term" value="F:ferrochelatase activity"/>
    <property type="evidence" value="ECO:0007669"/>
    <property type="project" value="UniProtKB-UniRule"/>
</dbReference>
<keyword evidence="3 7" id="KW-0350">Heme biosynthesis</keyword>
<comment type="caution">
    <text evidence="7">Lacks conserved residue(s) required for the propagation of feature annotation.</text>
</comment>
<keyword evidence="5 7" id="KW-0627">Porphyrin biosynthesis</keyword>
<dbReference type="InterPro" id="IPR033659">
    <property type="entry name" value="Ferrochelatase_N"/>
</dbReference>
<keyword evidence="7 8" id="KW-0963">Cytoplasm</keyword>
<feature type="binding site" evidence="7">
    <location>
        <position position="203"/>
    </location>
    <ligand>
        <name>Fe(2+)</name>
        <dbReference type="ChEBI" id="CHEBI:29033"/>
    </ligand>
</feature>
<dbReference type="EC" id="4.99.1.9" evidence="7"/>
<evidence type="ECO:0000313" key="9">
    <source>
        <dbReference type="EMBL" id="MBB3170621.1"/>
    </source>
</evidence>
<reference evidence="9 10" key="1">
    <citation type="submission" date="2020-08" db="EMBL/GenBank/DDBJ databases">
        <title>Sequencing the genomes of 1000 actinobacteria strains.</title>
        <authorList>
            <person name="Klenk H.-P."/>
        </authorList>
    </citation>
    <scope>NUCLEOTIDE SEQUENCE [LARGE SCALE GENOMIC DNA]</scope>
    <source>
        <strain evidence="9 10">DSM 22242</strain>
    </source>
</reference>